<protein>
    <submittedName>
        <fullName evidence="1">Uncharacterized protein</fullName>
    </submittedName>
</protein>
<reference evidence="1 2" key="1">
    <citation type="journal article" date="2014" name="BMC Genomics">
        <title>Genome sequencing of four Aureobasidium pullulans varieties: biotechnological potential, stress tolerance, and description of new species.</title>
        <authorList>
            <person name="Gostin Ar C."/>
            <person name="Ohm R.A."/>
            <person name="Kogej T."/>
            <person name="Sonjak S."/>
            <person name="Turk M."/>
            <person name="Zajc J."/>
            <person name="Zalar P."/>
            <person name="Grube M."/>
            <person name="Sun H."/>
            <person name="Han J."/>
            <person name="Sharma A."/>
            <person name="Chiniquy J."/>
            <person name="Ngan C.Y."/>
            <person name="Lipzen A."/>
            <person name="Barry K."/>
            <person name="Grigoriev I.V."/>
            <person name="Gunde-Cimerman N."/>
        </authorList>
    </citation>
    <scope>NUCLEOTIDE SEQUENCE [LARGE SCALE GENOMIC DNA]</scope>
    <source>
        <strain evidence="1 2">CBS 110374</strain>
    </source>
</reference>
<name>A0A074VJT6_AURM1</name>
<dbReference type="GeneID" id="63918828"/>
<accession>A0A074VJT6</accession>
<dbReference type="AlphaFoldDB" id="A0A074VJT6"/>
<evidence type="ECO:0000313" key="1">
    <source>
        <dbReference type="EMBL" id="KEQ57887.1"/>
    </source>
</evidence>
<dbReference type="EMBL" id="KL584866">
    <property type="protein sequence ID" value="KEQ57887.1"/>
    <property type="molecule type" value="Genomic_DNA"/>
</dbReference>
<dbReference type="CDD" id="cd00048">
    <property type="entry name" value="DSRM_SF"/>
    <property type="match status" value="1"/>
</dbReference>
<organism evidence="1 2">
    <name type="scientific">Aureobasidium melanogenum (strain CBS 110374)</name>
    <name type="common">Aureobasidium pullulans var. melanogenum</name>
    <dbReference type="NCBI Taxonomy" id="1043003"/>
    <lineage>
        <taxon>Eukaryota</taxon>
        <taxon>Fungi</taxon>
        <taxon>Dikarya</taxon>
        <taxon>Ascomycota</taxon>
        <taxon>Pezizomycotina</taxon>
        <taxon>Dothideomycetes</taxon>
        <taxon>Dothideomycetidae</taxon>
        <taxon>Dothideales</taxon>
        <taxon>Saccotheciaceae</taxon>
        <taxon>Aureobasidium</taxon>
    </lineage>
</organism>
<dbReference type="Proteomes" id="UP000030672">
    <property type="component" value="Unassembled WGS sequence"/>
</dbReference>
<proteinExistence type="predicted"/>
<sequence>MALKEHGDRIAEKPFYRFITVSLNPPGFKWIVSLRGLKEYGEAGNKRDAKHIASMKIPSEAQQMVNICETLGTTRTVLSESKRIAAQLDADDRCTYLTHVFILESL</sequence>
<dbReference type="RefSeq" id="XP_040874911.1">
    <property type="nucleotide sequence ID" value="XM_041025455.1"/>
</dbReference>
<evidence type="ECO:0000313" key="2">
    <source>
        <dbReference type="Proteomes" id="UP000030672"/>
    </source>
</evidence>
<dbReference type="HOGENOM" id="CLU_2222712_0_0_1"/>
<gene>
    <name evidence="1" type="ORF">M437DRAFT_70454</name>
</gene>
<dbReference type="Gene3D" id="3.30.160.20">
    <property type="match status" value="1"/>
</dbReference>
<dbReference type="SUPFAM" id="SSF54768">
    <property type="entry name" value="dsRNA-binding domain-like"/>
    <property type="match status" value="1"/>
</dbReference>
<keyword evidence="2" id="KW-1185">Reference proteome</keyword>